<comment type="subcellular location">
    <subcellularLocation>
        <location evidence="1">Cell membrane</location>
        <topology evidence="1">Multi-pass membrane protein</topology>
    </subcellularLocation>
</comment>
<keyword evidence="3 6" id="KW-0812">Transmembrane</keyword>
<evidence type="ECO:0000256" key="4">
    <source>
        <dbReference type="ARBA" id="ARBA00022989"/>
    </source>
</evidence>
<proteinExistence type="predicted"/>
<dbReference type="GO" id="GO:0009055">
    <property type="term" value="F:electron transfer activity"/>
    <property type="evidence" value="ECO:0007669"/>
    <property type="project" value="InterPro"/>
</dbReference>
<dbReference type="InterPro" id="IPR036374">
    <property type="entry name" value="OxRdtase_Mopterin-bd_sf"/>
</dbReference>
<dbReference type="PANTHER" id="PTHR43032">
    <property type="entry name" value="PROTEIN-METHIONINE-SULFOXIDE REDUCTASE"/>
    <property type="match status" value="1"/>
</dbReference>
<evidence type="ECO:0000256" key="5">
    <source>
        <dbReference type="ARBA" id="ARBA00023136"/>
    </source>
</evidence>
<dbReference type="GO" id="GO:0005886">
    <property type="term" value="C:plasma membrane"/>
    <property type="evidence" value="ECO:0007669"/>
    <property type="project" value="UniProtKB-SubCell"/>
</dbReference>
<dbReference type="Proteomes" id="UP000190911">
    <property type="component" value="Chromosome I"/>
</dbReference>
<dbReference type="Gene3D" id="1.20.950.20">
    <property type="entry name" value="Transmembrane di-heme cytochromes, Chain C"/>
    <property type="match status" value="1"/>
</dbReference>
<feature type="transmembrane region" description="Helical" evidence="6">
    <location>
        <begin position="156"/>
        <end position="175"/>
    </location>
</feature>
<dbReference type="EMBL" id="LT670847">
    <property type="protein sequence ID" value="SHL91243.1"/>
    <property type="molecule type" value="Genomic_DNA"/>
</dbReference>
<dbReference type="Pfam" id="PF00174">
    <property type="entry name" value="Oxidored_molyb"/>
    <property type="match status" value="1"/>
</dbReference>
<gene>
    <name evidence="9" type="ORF">SAMN05878437_0227</name>
</gene>
<dbReference type="OrthoDB" id="9795587at2"/>
<accession>A0A1M7EHU1</accession>
<dbReference type="Gene3D" id="3.90.420.10">
    <property type="entry name" value="Oxidoreductase, molybdopterin-binding domain"/>
    <property type="match status" value="1"/>
</dbReference>
<evidence type="ECO:0000259" key="7">
    <source>
        <dbReference type="Pfam" id="PF00174"/>
    </source>
</evidence>
<evidence type="ECO:0000313" key="10">
    <source>
        <dbReference type="Proteomes" id="UP000190911"/>
    </source>
</evidence>
<reference evidence="9 10" key="1">
    <citation type="submission" date="2016-11" db="EMBL/GenBank/DDBJ databases">
        <authorList>
            <person name="Jaros S."/>
            <person name="Januszkiewicz K."/>
            <person name="Wedrychowicz H."/>
        </authorList>
    </citation>
    <scope>NUCLEOTIDE SEQUENCE [LARGE SCALE GENOMIC DNA]</scope>
    <source>
        <strain evidence="9 10">ACAM 12</strain>
    </source>
</reference>
<feature type="transmembrane region" description="Helical" evidence="6">
    <location>
        <begin position="196"/>
        <end position="220"/>
    </location>
</feature>
<dbReference type="InterPro" id="IPR000572">
    <property type="entry name" value="OxRdtase_Mopterin-bd_dom"/>
</dbReference>
<feature type="domain" description="Cytochrome b561 bacterial/Ni-hydrogenase" evidence="8">
    <location>
        <begin position="5"/>
        <end position="232"/>
    </location>
</feature>
<keyword evidence="4 6" id="KW-1133">Transmembrane helix</keyword>
<evidence type="ECO:0000256" key="1">
    <source>
        <dbReference type="ARBA" id="ARBA00004651"/>
    </source>
</evidence>
<feature type="domain" description="Oxidoreductase molybdopterin-binding" evidence="7">
    <location>
        <begin position="335"/>
        <end position="481"/>
    </location>
</feature>
<dbReference type="InterPro" id="IPR011577">
    <property type="entry name" value="Cyt_b561_bac/Ni-Hgenase"/>
</dbReference>
<keyword evidence="10" id="KW-1185">Reference proteome</keyword>
<dbReference type="InterPro" id="IPR016174">
    <property type="entry name" value="Di-haem_cyt_TM"/>
</dbReference>
<dbReference type="PANTHER" id="PTHR43032:SF2">
    <property type="entry name" value="BLL0505 PROTEIN"/>
    <property type="match status" value="1"/>
</dbReference>
<dbReference type="Pfam" id="PF01292">
    <property type="entry name" value="Ni_hydr_CYTB"/>
    <property type="match status" value="1"/>
</dbReference>
<dbReference type="InParanoid" id="A0A1M7EHU1"/>
<feature type="transmembrane region" description="Helical" evidence="6">
    <location>
        <begin position="133"/>
        <end position="150"/>
    </location>
</feature>
<evidence type="ECO:0000256" key="3">
    <source>
        <dbReference type="ARBA" id="ARBA00022692"/>
    </source>
</evidence>
<dbReference type="STRING" id="29571.SAMN05878437_0227"/>
<evidence type="ECO:0000259" key="8">
    <source>
        <dbReference type="Pfam" id="PF01292"/>
    </source>
</evidence>
<protein>
    <submittedName>
        <fullName evidence="9">Cytochrome b561</fullName>
    </submittedName>
</protein>
<keyword evidence="2" id="KW-1003">Cell membrane</keyword>
<evidence type="ECO:0000256" key="6">
    <source>
        <dbReference type="SAM" id="Phobius"/>
    </source>
</evidence>
<evidence type="ECO:0000256" key="2">
    <source>
        <dbReference type="ARBA" id="ARBA00022475"/>
    </source>
</evidence>
<organism evidence="9 10">
    <name type="scientific">Vreelandella subglaciescola</name>
    <dbReference type="NCBI Taxonomy" id="29571"/>
    <lineage>
        <taxon>Bacteria</taxon>
        <taxon>Pseudomonadati</taxon>
        <taxon>Pseudomonadota</taxon>
        <taxon>Gammaproteobacteria</taxon>
        <taxon>Oceanospirillales</taxon>
        <taxon>Halomonadaceae</taxon>
        <taxon>Vreelandella</taxon>
    </lineage>
</organism>
<dbReference type="SUPFAM" id="SSF81342">
    <property type="entry name" value="Transmembrane di-heme cytochromes"/>
    <property type="match status" value="1"/>
</dbReference>
<feature type="transmembrane region" description="Helical" evidence="6">
    <location>
        <begin position="89"/>
        <end position="112"/>
    </location>
</feature>
<name>A0A1M7EHU1_9GAMM</name>
<keyword evidence="5 6" id="KW-0472">Membrane</keyword>
<dbReference type="GO" id="GO:0022904">
    <property type="term" value="P:respiratory electron transport chain"/>
    <property type="evidence" value="ECO:0007669"/>
    <property type="project" value="InterPro"/>
</dbReference>
<feature type="transmembrane region" description="Helical" evidence="6">
    <location>
        <begin position="240"/>
        <end position="260"/>
    </location>
</feature>
<dbReference type="AlphaFoldDB" id="A0A1M7EHU1"/>
<evidence type="ECO:0000313" key="9">
    <source>
        <dbReference type="EMBL" id="SHL91243.1"/>
    </source>
</evidence>
<dbReference type="SUPFAM" id="SSF56524">
    <property type="entry name" value="Oxidoreductase molybdopterin-binding domain"/>
    <property type="match status" value="1"/>
</dbReference>
<dbReference type="RefSeq" id="WP_079550581.1">
    <property type="nucleotide sequence ID" value="NZ_LT670847.1"/>
</dbReference>
<sequence>MDLGFPWWLRVEHFLNIIFISFLVRSGLEILGSYPKLYRSQHSVPGSSWAQFTIREEPKHKYYTVGDEYNDYSPRVALPGRGLLGLGRYWHFMTVTGFVTCWFIYFVLLLATGQWRRYVPTSWDTFAQAGQDMLAYLAFTMPHVADGAVFNALQQLSYGFVILILTPLVIITGAFQSPAIANSCSFITRALGGRQVIRSVHFFCLVGYLAFFAIHVPLVFLHGYLHETSKMVLGHSNDPVVGGAIFTIGLALVVTLHVVATRWSLADGRAVERLHNTIVRPWSNLLYRLPARMHYDRSNITGKDVGLDNTTHHFRGSGRPPETDEYLALMANGYEDDYVLEIGGYVERPMTLTVAQLRELAAGHSQTTLHHCVQGFTSIGRWRGITVSDLLDMVEPLPGATDVVYTSFQNMGRDDALYEGGTYYESTPMVEARMPQTLIAFELNDEGEIPAKNGAPVRLRLETSTGFRSLKWLERIEVVNRYDIILEGRGGYFEDTDFFDRNQLI</sequence>